<feature type="region of interest" description="Disordered" evidence="1">
    <location>
        <begin position="1"/>
        <end position="31"/>
    </location>
</feature>
<dbReference type="EMBL" id="BAABEO010000019">
    <property type="protein sequence ID" value="GAA3688261.1"/>
    <property type="molecule type" value="Genomic_DNA"/>
</dbReference>
<comment type="caution">
    <text evidence="2">The sequence shown here is derived from an EMBL/GenBank/DDBJ whole genome shotgun (WGS) entry which is preliminary data.</text>
</comment>
<dbReference type="Proteomes" id="UP001500752">
    <property type="component" value="Unassembled WGS sequence"/>
</dbReference>
<evidence type="ECO:0000313" key="3">
    <source>
        <dbReference type="Proteomes" id="UP001500752"/>
    </source>
</evidence>
<sequence>MPKVLRFDDDPHRDDSHHDARQAEQRPPAEGDAVVRVIVKVNTGGYVPAGFRVRTRVDEEMFTAEATEADLTVAADDPRVESVARAHRLDLP</sequence>
<evidence type="ECO:0000256" key="1">
    <source>
        <dbReference type="SAM" id="MobiDB-lite"/>
    </source>
</evidence>
<organism evidence="2 3">
    <name type="scientific">Arthrobacter ginkgonis</name>
    <dbReference type="NCBI Taxonomy" id="1630594"/>
    <lineage>
        <taxon>Bacteria</taxon>
        <taxon>Bacillati</taxon>
        <taxon>Actinomycetota</taxon>
        <taxon>Actinomycetes</taxon>
        <taxon>Micrococcales</taxon>
        <taxon>Micrococcaceae</taxon>
        <taxon>Arthrobacter</taxon>
    </lineage>
</organism>
<keyword evidence="3" id="KW-1185">Reference proteome</keyword>
<proteinExistence type="predicted"/>
<name>A0ABP7CGR1_9MICC</name>
<protein>
    <submittedName>
        <fullName evidence="2">Uncharacterized protein</fullName>
    </submittedName>
</protein>
<accession>A0ABP7CGR1</accession>
<evidence type="ECO:0000313" key="2">
    <source>
        <dbReference type="EMBL" id="GAA3688261.1"/>
    </source>
</evidence>
<feature type="compositionally biased region" description="Basic and acidic residues" evidence="1">
    <location>
        <begin position="1"/>
        <end position="29"/>
    </location>
</feature>
<reference evidence="3" key="1">
    <citation type="journal article" date="2019" name="Int. J. Syst. Evol. Microbiol.">
        <title>The Global Catalogue of Microorganisms (GCM) 10K type strain sequencing project: providing services to taxonomists for standard genome sequencing and annotation.</title>
        <authorList>
            <consortium name="The Broad Institute Genomics Platform"/>
            <consortium name="The Broad Institute Genome Sequencing Center for Infectious Disease"/>
            <person name="Wu L."/>
            <person name="Ma J."/>
        </authorList>
    </citation>
    <scope>NUCLEOTIDE SEQUENCE [LARGE SCALE GENOMIC DNA]</scope>
    <source>
        <strain evidence="3">JCM 30742</strain>
    </source>
</reference>
<gene>
    <name evidence="2" type="ORF">GCM10023081_26980</name>
</gene>
<dbReference type="RefSeq" id="WP_345151469.1">
    <property type="nucleotide sequence ID" value="NZ_BAABEO010000019.1"/>
</dbReference>